<comment type="caution">
    <text evidence="3">The sequence shown here is derived from an EMBL/GenBank/DDBJ whole genome shotgun (WGS) entry which is preliminary data.</text>
</comment>
<feature type="compositionally biased region" description="Pro residues" evidence="1">
    <location>
        <begin position="151"/>
        <end position="161"/>
    </location>
</feature>
<evidence type="ECO:0000256" key="2">
    <source>
        <dbReference type="SAM" id="SignalP"/>
    </source>
</evidence>
<dbReference type="EMBL" id="JAGTXO010000008">
    <property type="protein sequence ID" value="KAG8466117.1"/>
    <property type="molecule type" value="Genomic_DNA"/>
</dbReference>
<evidence type="ECO:0000313" key="3">
    <source>
        <dbReference type="EMBL" id="KAG8466117.1"/>
    </source>
</evidence>
<sequence length="324" mass="32448">MAVAMRVALLCALALAPCDAALVSRVARAVGQSARPASASRLRSRPRLADAELEELERRREEAMRLSPDERRNMAKRMLQEWSERKAAETKAAKGVQPVIAPPPPVPVTSSPAAPPPSLAPAAAATGGVVAADSFAALAGGATTARAREPVAPPPLPPPAPAAASPAPSAVGGLVAADSFAALAGGAKPAARASATPAPVPAPAPAPPPYAPAPAPAPVAAEMPEPAPPRAPSAAAPLAAPLLAPPALVDSLATWAQYGGAGMSRAQLQQLLADLNCAKAQLEADIVAKRALELLAQWRAGPALSAEDKAELAAALDTVKNAIK</sequence>
<dbReference type="Proteomes" id="UP000751190">
    <property type="component" value="Unassembled WGS sequence"/>
</dbReference>
<name>A0A8J6C947_DIALT</name>
<keyword evidence="2" id="KW-0732">Signal</keyword>
<reference evidence="3" key="1">
    <citation type="submission" date="2021-05" db="EMBL/GenBank/DDBJ databases">
        <title>The genome of the haptophyte Pavlova lutheri (Diacronema luteri, Pavlovales) - a model for lipid biosynthesis in eukaryotic algae.</title>
        <authorList>
            <person name="Hulatt C.J."/>
            <person name="Posewitz M.C."/>
        </authorList>
    </citation>
    <scope>NUCLEOTIDE SEQUENCE</scope>
    <source>
        <strain evidence="3">NIVA-4/92</strain>
    </source>
</reference>
<feature type="chain" id="PRO_5035171697" evidence="2">
    <location>
        <begin position="21"/>
        <end position="324"/>
    </location>
</feature>
<feature type="signal peptide" evidence="2">
    <location>
        <begin position="1"/>
        <end position="20"/>
    </location>
</feature>
<dbReference type="AlphaFoldDB" id="A0A8J6C947"/>
<accession>A0A8J6C947</accession>
<protein>
    <submittedName>
        <fullName evidence="3">Uncharacterized protein</fullName>
    </submittedName>
</protein>
<organism evidence="3 4">
    <name type="scientific">Diacronema lutheri</name>
    <name type="common">Unicellular marine alga</name>
    <name type="synonym">Monochrysis lutheri</name>
    <dbReference type="NCBI Taxonomy" id="2081491"/>
    <lineage>
        <taxon>Eukaryota</taxon>
        <taxon>Haptista</taxon>
        <taxon>Haptophyta</taxon>
        <taxon>Pavlovophyceae</taxon>
        <taxon>Pavlovales</taxon>
        <taxon>Pavlovaceae</taxon>
        <taxon>Diacronema</taxon>
    </lineage>
</organism>
<gene>
    <name evidence="3" type="ORF">KFE25_001873</name>
</gene>
<evidence type="ECO:0000313" key="4">
    <source>
        <dbReference type="Proteomes" id="UP000751190"/>
    </source>
</evidence>
<evidence type="ECO:0000256" key="1">
    <source>
        <dbReference type="SAM" id="MobiDB-lite"/>
    </source>
</evidence>
<feature type="compositionally biased region" description="Pro residues" evidence="1">
    <location>
        <begin position="100"/>
        <end position="119"/>
    </location>
</feature>
<dbReference type="OrthoDB" id="10677851at2759"/>
<proteinExistence type="predicted"/>
<feature type="region of interest" description="Disordered" evidence="1">
    <location>
        <begin position="90"/>
        <end position="122"/>
    </location>
</feature>
<keyword evidence="4" id="KW-1185">Reference proteome</keyword>
<feature type="region of interest" description="Disordered" evidence="1">
    <location>
        <begin position="146"/>
        <end position="169"/>
    </location>
</feature>
<dbReference type="OMA" id="LATWAQY"/>